<dbReference type="FunFam" id="3.40.20.10:FF:000018">
    <property type="entry name" value="Coactosin-like 1"/>
    <property type="match status" value="1"/>
</dbReference>
<evidence type="ECO:0000256" key="3">
    <source>
        <dbReference type="ARBA" id="ARBA00023203"/>
    </source>
</evidence>
<dbReference type="InterPro" id="IPR029006">
    <property type="entry name" value="ADF-H/Gelsolin-like_dom_sf"/>
</dbReference>
<dbReference type="InterPro" id="IPR002108">
    <property type="entry name" value="ADF-H"/>
</dbReference>
<dbReference type="SMART" id="SM00102">
    <property type="entry name" value="ADF"/>
    <property type="match status" value="1"/>
</dbReference>
<dbReference type="Gene3D" id="3.40.20.10">
    <property type="entry name" value="Severin"/>
    <property type="match status" value="1"/>
</dbReference>
<dbReference type="GO" id="GO:0030427">
    <property type="term" value="C:site of polarized growth"/>
    <property type="evidence" value="ECO:0007669"/>
    <property type="project" value="TreeGrafter"/>
</dbReference>
<dbReference type="EMBL" id="LRGB01010433">
    <property type="protein sequence ID" value="KZS00359.1"/>
    <property type="molecule type" value="Genomic_DNA"/>
</dbReference>
<keyword evidence="4" id="KW-0206">Cytoskeleton</keyword>
<dbReference type="GO" id="GO:0005884">
    <property type="term" value="C:actin filament"/>
    <property type="evidence" value="ECO:0007669"/>
    <property type="project" value="TreeGrafter"/>
</dbReference>
<dbReference type="PANTHER" id="PTHR10829">
    <property type="entry name" value="CORTACTIN AND DREBRIN"/>
    <property type="match status" value="1"/>
</dbReference>
<evidence type="ECO:0000313" key="10">
    <source>
        <dbReference type="EMBL" id="KZS00359.1"/>
    </source>
</evidence>
<dbReference type="GO" id="GO:0030864">
    <property type="term" value="C:cortical actin cytoskeleton"/>
    <property type="evidence" value="ECO:0007669"/>
    <property type="project" value="TreeGrafter"/>
</dbReference>
<feature type="domain" description="ADF-H" evidence="9">
    <location>
        <begin position="1"/>
        <end position="148"/>
    </location>
</feature>
<dbReference type="PROSITE" id="PS51263">
    <property type="entry name" value="ADF_H"/>
    <property type="match status" value="1"/>
</dbReference>
<keyword evidence="11" id="KW-1185">Reference proteome</keyword>
<comment type="subunit">
    <text evidence="7">Interacts with 5-lipoxygenase (ALOX5/5LO) in a calcium-independent manner. Binds to F-actin with a stoichiometry of 1:2.</text>
</comment>
<comment type="caution">
    <text evidence="10">The sequence shown here is derived from an EMBL/GenBank/DDBJ whole genome shotgun (WGS) entry which is preliminary data.</text>
</comment>
<protein>
    <recommendedName>
        <fullName evidence="8">Coactosin-like protein</fullName>
    </recommendedName>
</protein>
<dbReference type="Proteomes" id="UP000076858">
    <property type="component" value="Unassembled WGS sequence"/>
</dbReference>
<dbReference type="AlphaFoldDB" id="A0A164HLJ1"/>
<comment type="similarity">
    <text evidence="5">Belongs to the actin-binding proteins ADF family. Coactosin subfamily.</text>
</comment>
<evidence type="ECO:0000256" key="1">
    <source>
        <dbReference type="ARBA" id="ARBA00004245"/>
    </source>
</evidence>
<comment type="function">
    <text evidence="6">Binds to F-actin in a calcium-independent manner. Has no direct effect on actin depolymerization. Acts as a chaperone for ALOX5 (5LO), influencing both its stability and activity in leukotrienes synthesis.</text>
</comment>
<dbReference type="OrthoDB" id="20822at2759"/>
<sequence>MEQHQQSEAIKHRAQRIEAYQFMQISIHTGISHKLDFSFEIFARAVFQFEGNQICSKAVGSDFADFRTQFVDDERAFGFVRIQSGDEMSKRTKFLFVTWLGPNVSTMKRARLSSDKALVKEIIMNFAVELQIETADELNYEFFREAVHKAGGANYGTGVREL</sequence>
<evidence type="ECO:0000259" key="9">
    <source>
        <dbReference type="PROSITE" id="PS51263"/>
    </source>
</evidence>
<organism evidence="10 11">
    <name type="scientific">Daphnia magna</name>
    <dbReference type="NCBI Taxonomy" id="35525"/>
    <lineage>
        <taxon>Eukaryota</taxon>
        <taxon>Metazoa</taxon>
        <taxon>Ecdysozoa</taxon>
        <taxon>Arthropoda</taxon>
        <taxon>Crustacea</taxon>
        <taxon>Branchiopoda</taxon>
        <taxon>Diplostraca</taxon>
        <taxon>Cladocera</taxon>
        <taxon>Anomopoda</taxon>
        <taxon>Daphniidae</taxon>
        <taxon>Daphnia</taxon>
    </lineage>
</organism>
<evidence type="ECO:0000256" key="4">
    <source>
        <dbReference type="ARBA" id="ARBA00023212"/>
    </source>
</evidence>
<evidence type="ECO:0000313" key="11">
    <source>
        <dbReference type="Proteomes" id="UP000076858"/>
    </source>
</evidence>
<proteinExistence type="inferred from homology"/>
<gene>
    <name evidence="10" type="ORF">APZ42_003352</name>
</gene>
<name>A0A164HLJ1_9CRUS</name>
<dbReference type="GO" id="GO:0051015">
    <property type="term" value="F:actin filament binding"/>
    <property type="evidence" value="ECO:0007669"/>
    <property type="project" value="TreeGrafter"/>
</dbReference>
<dbReference type="GO" id="GO:0030833">
    <property type="term" value="P:regulation of actin filament polymerization"/>
    <property type="evidence" value="ECO:0007669"/>
    <property type="project" value="TreeGrafter"/>
</dbReference>
<dbReference type="STRING" id="35525.A0A164HLJ1"/>
<accession>A0A164HLJ1</accession>
<dbReference type="PANTHER" id="PTHR10829:SF29">
    <property type="entry name" value="COACTOSIN-LIKE PROTEIN"/>
    <property type="match status" value="1"/>
</dbReference>
<keyword evidence="3" id="KW-0009">Actin-binding</keyword>
<evidence type="ECO:0000256" key="8">
    <source>
        <dbReference type="ARBA" id="ARBA00068121"/>
    </source>
</evidence>
<evidence type="ECO:0000256" key="6">
    <source>
        <dbReference type="ARBA" id="ARBA00058385"/>
    </source>
</evidence>
<evidence type="ECO:0000256" key="2">
    <source>
        <dbReference type="ARBA" id="ARBA00022490"/>
    </source>
</evidence>
<evidence type="ECO:0000256" key="5">
    <source>
        <dbReference type="ARBA" id="ARBA00038052"/>
    </source>
</evidence>
<reference evidence="10 11" key="1">
    <citation type="submission" date="2016-03" db="EMBL/GenBank/DDBJ databases">
        <title>EvidentialGene: Evidence-directed Construction of Genes on Genomes.</title>
        <authorList>
            <person name="Gilbert D.G."/>
            <person name="Choi J.-H."/>
            <person name="Mockaitis K."/>
            <person name="Colbourne J."/>
            <person name="Pfrender M."/>
        </authorList>
    </citation>
    <scope>NUCLEOTIDE SEQUENCE [LARGE SCALE GENOMIC DNA]</scope>
    <source>
        <strain evidence="10 11">Xinb3</strain>
        <tissue evidence="10">Complete organism</tissue>
    </source>
</reference>
<dbReference type="SUPFAM" id="SSF55753">
    <property type="entry name" value="Actin depolymerizing proteins"/>
    <property type="match status" value="1"/>
</dbReference>
<keyword evidence="2" id="KW-0963">Cytoplasm</keyword>
<evidence type="ECO:0000256" key="7">
    <source>
        <dbReference type="ARBA" id="ARBA00062335"/>
    </source>
</evidence>
<dbReference type="Pfam" id="PF00241">
    <property type="entry name" value="Cofilin_ADF"/>
    <property type="match status" value="1"/>
</dbReference>
<dbReference type="CDD" id="cd11282">
    <property type="entry name" value="ADF_coactosin_like"/>
    <property type="match status" value="1"/>
</dbReference>
<comment type="subcellular location">
    <subcellularLocation>
        <location evidence="1">Cytoplasm</location>
        <location evidence="1">Cytoskeleton</location>
    </subcellularLocation>
</comment>